<keyword evidence="3" id="KW-0472">Membrane</keyword>
<evidence type="ECO:0008006" key="8">
    <source>
        <dbReference type="Google" id="ProtNLM"/>
    </source>
</evidence>
<dbReference type="InterPro" id="IPR051589">
    <property type="entry name" value="Sialate-O-sulfotransferase"/>
</dbReference>
<evidence type="ECO:0000256" key="2">
    <source>
        <dbReference type="PROSITE-ProRule" id="PRU00076"/>
    </source>
</evidence>
<dbReference type="AlphaFoldDB" id="A0A9D4CIV4"/>
<keyword evidence="1" id="KW-0677">Repeat</keyword>
<dbReference type="PROSITE" id="PS00022">
    <property type="entry name" value="EGF_1"/>
    <property type="match status" value="1"/>
</dbReference>
<proteinExistence type="predicted"/>
<evidence type="ECO:0000256" key="3">
    <source>
        <dbReference type="SAM" id="Phobius"/>
    </source>
</evidence>
<reference evidence="6" key="1">
    <citation type="journal article" date="2019" name="bioRxiv">
        <title>The Genome of the Zebra Mussel, Dreissena polymorpha: A Resource for Invasive Species Research.</title>
        <authorList>
            <person name="McCartney M.A."/>
            <person name="Auch B."/>
            <person name="Kono T."/>
            <person name="Mallez S."/>
            <person name="Zhang Y."/>
            <person name="Obille A."/>
            <person name="Becker A."/>
            <person name="Abrahante J.E."/>
            <person name="Garbe J."/>
            <person name="Badalamenti J.P."/>
            <person name="Herman A."/>
            <person name="Mangelson H."/>
            <person name="Liachko I."/>
            <person name="Sullivan S."/>
            <person name="Sone E.D."/>
            <person name="Koren S."/>
            <person name="Silverstein K.A.T."/>
            <person name="Beckman K.B."/>
            <person name="Gohl D.M."/>
        </authorList>
    </citation>
    <scope>NUCLEOTIDE SEQUENCE</scope>
    <source>
        <strain evidence="6">Duluth1</strain>
        <tissue evidence="6">Whole animal</tissue>
    </source>
</reference>
<feature type="transmembrane region" description="Helical" evidence="3">
    <location>
        <begin position="12"/>
        <end position="29"/>
    </location>
</feature>
<keyword evidence="7" id="KW-1185">Reference proteome</keyword>
<sequence>MQLDTSEAISSKMFVYVIISFFIVAFAAANCVPNPCQNKGLCIVQPDPAYFFCRCTAEWEGRLCTTPFRYIGCYTDHPARIMAVRLPNSNSNSPLECAARCHGYLYSGIQFGNECFCGDLLKAEKKPDSECNLGCPGDNSKKCGGTYRMSVNTFKLRP</sequence>
<dbReference type="SMART" id="SM00321">
    <property type="entry name" value="WSC"/>
    <property type="match status" value="1"/>
</dbReference>
<feature type="disulfide bond" evidence="2">
    <location>
        <begin position="36"/>
        <end position="53"/>
    </location>
</feature>
<dbReference type="Gene3D" id="2.10.25.10">
    <property type="entry name" value="Laminin"/>
    <property type="match status" value="1"/>
</dbReference>
<keyword evidence="2" id="KW-0245">EGF-like domain</keyword>
<dbReference type="PROSITE" id="PS51212">
    <property type="entry name" value="WSC"/>
    <property type="match status" value="1"/>
</dbReference>
<dbReference type="Pfam" id="PF01822">
    <property type="entry name" value="WSC"/>
    <property type="match status" value="1"/>
</dbReference>
<accession>A0A9D4CIV4</accession>
<feature type="domain" description="EGF-like" evidence="4">
    <location>
        <begin position="27"/>
        <end position="65"/>
    </location>
</feature>
<protein>
    <recommendedName>
        <fullName evidence="8">WSC domain-containing protein</fullName>
    </recommendedName>
</protein>
<reference evidence="6" key="2">
    <citation type="submission" date="2020-11" db="EMBL/GenBank/DDBJ databases">
        <authorList>
            <person name="McCartney M.A."/>
            <person name="Auch B."/>
            <person name="Kono T."/>
            <person name="Mallez S."/>
            <person name="Becker A."/>
            <person name="Gohl D.M."/>
            <person name="Silverstein K.A.T."/>
            <person name="Koren S."/>
            <person name="Bechman K.B."/>
            <person name="Herman A."/>
            <person name="Abrahante J.E."/>
            <person name="Garbe J."/>
        </authorList>
    </citation>
    <scope>NUCLEOTIDE SEQUENCE</scope>
    <source>
        <strain evidence="6">Duluth1</strain>
        <tissue evidence="6">Whole animal</tissue>
    </source>
</reference>
<feature type="domain" description="WSC" evidence="5">
    <location>
        <begin position="67"/>
        <end position="155"/>
    </location>
</feature>
<dbReference type="PANTHER" id="PTHR45964">
    <property type="entry name" value="WSCD FAMILY MEMBER CG9164"/>
    <property type="match status" value="1"/>
</dbReference>
<name>A0A9D4CIV4_DREPO</name>
<dbReference type="InterPro" id="IPR000742">
    <property type="entry name" value="EGF"/>
</dbReference>
<feature type="disulfide bond" evidence="2">
    <location>
        <begin position="55"/>
        <end position="64"/>
    </location>
</feature>
<dbReference type="PANTHER" id="PTHR45964:SF5">
    <property type="entry name" value="WSCD FAMILY MEMBER CG9164"/>
    <property type="match status" value="1"/>
</dbReference>
<comment type="caution">
    <text evidence="2">Lacks conserved residue(s) required for the propagation of feature annotation.</text>
</comment>
<keyword evidence="3" id="KW-0812">Transmembrane</keyword>
<dbReference type="PROSITE" id="PS50026">
    <property type="entry name" value="EGF_3"/>
    <property type="match status" value="1"/>
</dbReference>
<evidence type="ECO:0000259" key="4">
    <source>
        <dbReference type="PROSITE" id="PS50026"/>
    </source>
</evidence>
<keyword evidence="2" id="KW-1015">Disulfide bond</keyword>
<dbReference type="EMBL" id="JAIWYP010000012">
    <property type="protein sequence ID" value="KAH3725120.1"/>
    <property type="molecule type" value="Genomic_DNA"/>
</dbReference>
<gene>
    <name evidence="6" type="ORF">DPMN_050951</name>
</gene>
<keyword evidence="3" id="KW-1133">Transmembrane helix</keyword>
<comment type="caution">
    <text evidence="6">The sequence shown here is derived from an EMBL/GenBank/DDBJ whole genome shotgun (WGS) entry which is preliminary data.</text>
</comment>
<evidence type="ECO:0000313" key="6">
    <source>
        <dbReference type="EMBL" id="KAH3725120.1"/>
    </source>
</evidence>
<organism evidence="6 7">
    <name type="scientific">Dreissena polymorpha</name>
    <name type="common">Zebra mussel</name>
    <name type="synonym">Mytilus polymorpha</name>
    <dbReference type="NCBI Taxonomy" id="45954"/>
    <lineage>
        <taxon>Eukaryota</taxon>
        <taxon>Metazoa</taxon>
        <taxon>Spiralia</taxon>
        <taxon>Lophotrochozoa</taxon>
        <taxon>Mollusca</taxon>
        <taxon>Bivalvia</taxon>
        <taxon>Autobranchia</taxon>
        <taxon>Heteroconchia</taxon>
        <taxon>Euheterodonta</taxon>
        <taxon>Imparidentia</taxon>
        <taxon>Neoheterodontei</taxon>
        <taxon>Myida</taxon>
        <taxon>Dreissenoidea</taxon>
        <taxon>Dreissenidae</taxon>
        <taxon>Dreissena</taxon>
    </lineage>
</organism>
<dbReference type="InterPro" id="IPR002889">
    <property type="entry name" value="WSC_carb-bd"/>
</dbReference>
<evidence type="ECO:0000256" key="1">
    <source>
        <dbReference type="ARBA" id="ARBA00022737"/>
    </source>
</evidence>
<dbReference type="Proteomes" id="UP000828390">
    <property type="component" value="Unassembled WGS sequence"/>
</dbReference>
<evidence type="ECO:0000313" key="7">
    <source>
        <dbReference type="Proteomes" id="UP000828390"/>
    </source>
</evidence>
<evidence type="ECO:0000259" key="5">
    <source>
        <dbReference type="PROSITE" id="PS51212"/>
    </source>
</evidence>
<dbReference type="SUPFAM" id="SSF57196">
    <property type="entry name" value="EGF/Laminin"/>
    <property type="match status" value="1"/>
</dbReference>